<evidence type="ECO:0000313" key="1">
    <source>
        <dbReference type="EMBL" id="MFC4266166.1"/>
    </source>
</evidence>
<dbReference type="RefSeq" id="WP_230066994.1">
    <property type="nucleotide sequence ID" value="NZ_BAABLL010000008.1"/>
</dbReference>
<accession>A0ABV8R118</accession>
<protein>
    <recommendedName>
        <fullName evidence="3">Acetyltransferase</fullName>
    </recommendedName>
</protein>
<proteinExistence type="predicted"/>
<keyword evidence="2" id="KW-1185">Reference proteome</keyword>
<comment type="caution">
    <text evidence="1">The sequence shown here is derived from an EMBL/GenBank/DDBJ whole genome shotgun (WGS) entry which is preliminary data.</text>
</comment>
<reference evidence="2" key="1">
    <citation type="journal article" date="2019" name="Int. J. Syst. Evol. Microbiol.">
        <title>The Global Catalogue of Microorganisms (GCM) 10K type strain sequencing project: providing services to taxonomists for standard genome sequencing and annotation.</title>
        <authorList>
            <consortium name="The Broad Institute Genomics Platform"/>
            <consortium name="The Broad Institute Genome Sequencing Center for Infectious Disease"/>
            <person name="Wu L."/>
            <person name="Ma J."/>
        </authorList>
    </citation>
    <scope>NUCLEOTIDE SEQUENCE [LARGE SCALE GENOMIC DNA]</scope>
    <source>
        <strain evidence="2">CGMCC 1.10698</strain>
    </source>
</reference>
<evidence type="ECO:0000313" key="2">
    <source>
        <dbReference type="Proteomes" id="UP001595773"/>
    </source>
</evidence>
<organism evidence="1 2">
    <name type="scientific">Arthrobacter cryoconiti</name>
    <dbReference type="NCBI Taxonomy" id="748907"/>
    <lineage>
        <taxon>Bacteria</taxon>
        <taxon>Bacillati</taxon>
        <taxon>Actinomycetota</taxon>
        <taxon>Actinomycetes</taxon>
        <taxon>Micrococcales</taxon>
        <taxon>Micrococcaceae</taxon>
        <taxon>Arthrobacter</taxon>
    </lineage>
</organism>
<name>A0ABV8R118_9MICC</name>
<gene>
    <name evidence="1" type="ORF">ACFOW9_11195</name>
</gene>
<dbReference type="Proteomes" id="UP001595773">
    <property type="component" value="Unassembled WGS sequence"/>
</dbReference>
<evidence type="ECO:0008006" key="3">
    <source>
        <dbReference type="Google" id="ProtNLM"/>
    </source>
</evidence>
<sequence>MNLATFTFSGKDFGLRRATASDVEHIIELLANDPLRQTEGSAAPEQWAPYQAAFKATEPSLAEWGKALIYSRTSQDHASIKVLANHRLKDR</sequence>
<dbReference type="EMBL" id="JBHSCQ010000017">
    <property type="protein sequence ID" value="MFC4266166.1"/>
    <property type="molecule type" value="Genomic_DNA"/>
</dbReference>